<evidence type="ECO:0000256" key="4">
    <source>
        <dbReference type="ARBA" id="ARBA00022692"/>
    </source>
</evidence>
<evidence type="ECO:0000256" key="9">
    <source>
        <dbReference type="ARBA" id="ARBA00023136"/>
    </source>
</evidence>
<dbReference type="EMBL" id="BDRX01000005">
    <property type="protein sequence ID" value="GBF88448.1"/>
    <property type="molecule type" value="Genomic_DNA"/>
</dbReference>
<evidence type="ECO:0000256" key="3">
    <source>
        <dbReference type="ARBA" id="ARBA00022516"/>
    </source>
</evidence>
<proteinExistence type="inferred from homology"/>
<feature type="transmembrane region" description="Helical" evidence="14">
    <location>
        <begin position="36"/>
        <end position="54"/>
    </location>
</feature>
<feature type="transmembrane region" description="Helical" evidence="14">
    <location>
        <begin position="120"/>
        <end position="144"/>
    </location>
</feature>
<comment type="caution">
    <text evidence="16">The sequence shown here is derived from an EMBL/GenBank/DDBJ whole genome shotgun (WGS) entry which is preliminary data.</text>
</comment>
<dbReference type="PANTHER" id="PTHR14207">
    <property type="entry name" value="STEROL ISOMERASE"/>
    <property type="match status" value="1"/>
</dbReference>
<protein>
    <recommendedName>
        <fullName evidence="15">EXPERA domain-containing protein</fullName>
    </recommendedName>
</protein>
<keyword evidence="8" id="KW-0443">Lipid metabolism</keyword>
<keyword evidence="6 13" id="KW-1133">Transmembrane helix</keyword>
<keyword evidence="7" id="KW-0756">Sterol biosynthesis</keyword>
<keyword evidence="9 13" id="KW-0472">Membrane</keyword>
<sequence>MKRPHIDSLAVAHPYHPPDVVLEGFVPQQLPFEQTLAVFFSATALVLVGGWRLSGNYKHLATKERLLVCWFLVTGLIHLVVEGAVVLNSKFYADTSRNILSEIWKEYAKADSRYATRDDFVISMEAVTAFLEGPGCFAIVWALCGRKAWRYAAVVLVSLGQLYGDVLYFGTCLHGGVTRHTRPEFIYFWFYFVIINGVWIVIPTACLVWAIKRINAAVAKADGKPAAKKRAL</sequence>
<evidence type="ECO:0000259" key="15">
    <source>
        <dbReference type="PROSITE" id="PS51751"/>
    </source>
</evidence>
<dbReference type="GO" id="GO:0016020">
    <property type="term" value="C:membrane"/>
    <property type="evidence" value="ECO:0007669"/>
    <property type="project" value="UniProtKB-SubCell"/>
</dbReference>
<dbReference type="GO" id="GO:0005783">
    <property type="term" value="C:endoplasmic reticulum"/>
    <property type="evidence" value="ECO:0007669"/>
    <property type="project" value="TreeGrafter"/>
</dbReference>
<dbReference type="Pfam" id="PF05241">
    <property type="entry name" value="EBP"/>
    <property type="match status" value="1"/>
</dbReference>
<comment type="subcellular location">
    <subcellularLocation>
        <location evidence="1">Membrane</location>
        <topology evidence="1">Multi-pass membrane protein</topology>
    </subcellularLocation>
</comment>
<dbReference type="STRING" id="307507.A0A2V0NLX0"/>
<feature type="transmembrane region" description="Helical" evidence="14">
    <location>
        <begin position="151"/>
        <end position="169"/>
    </location>
</feature>
<evidence type="ECO:0000256" key="14">
    <source>
        <dbReference type="SAM" id="Phobius"/>
    </source>
</evidence>
<evidence type="ECO:0000313" key="16">
    <source>
        <dbReference type="EMBL" id="GBF88448.1"/>
    </source>
</evidence>
<dbReference type="PANTHER" id="PTHR14207:SF0">
    <property type="entry name" value="3-BETA-HYDROXYSTEROID-DELTA(8),DELTA(7)-ISOMERASE"/>
    <property type="match status" value="1"/>
</dbReference>
<keyword evidence="4 13" id="KW-0812">Transmembrane</keyword>
<dbReference type="GO" id="GO:0047750">
    <property type="term" value="F:cholestenol delta-isomerase activity"/>
    <property type="evidence" value="ECO:0007669"/>
    <property type="project" value="InterPro"/>
</dbReference>
<evidence type="ECO:0000256" key="6">
    <source>
        <dbReference type="ARBA" id="ARBA00022989"/>
    </source>
</evidence>
<keyword evidence="5" id="KW-0752">Steroid biosynthesis</keyword>
<feature type="transmembrane region" description="Helical" evidence="14">
    <location>
        <begin position="189"/>
        <end position="211"/>
    </location>
</feature>
<evidence type="ECO:0000256" key="11">
    <source>
        <dbReference type="ARBA" id="ARBA00023221"/>
    </source>
</evidence>
<dbReference type="PROSITE" id="PS51751">
    <property type="entry name" value="EXPERA"/>
    <property type="match status" value="1"/>
</dbReference>
<dbReference type="OrthoDB" id="58557at2759"/>
<dbReference type="InterPro" id="IPR007905">
    <property type="entry name" value="EBP"/>
</dbReference>
<evidence type="ECO:0000256" key="10">
    <source>
        <dbReference type="ARBA" id="ARBA00023166"/>
    </source>
</evidence>
<dbReference type="GO" id="GO:0004769">
    <property type="term" value="F:steroid Delta-isomerase activity"/>
    <property type="evidence" value="ECO:0007669"/>
    <property type="project" value="TreeGrafter"/>
</dbReference>
<dbReference type="FunCoup" id="A0A2V0NLX0">
    <property type="interactions" value="1172"/>
</dbReference>
<keyword evidence="10" id="KW-1207">Sterol metabolism</keyword>
<feature type="transmembrane region" description="Helical" evidence="14">
    <location>
        <begin position="66"/>
        <end position="87"/>
    </location>
</feature>
<evidence type="ECO:0000256" key="1">
    <source>
        <dbReference type="ARBA" id="ARBA00004141"/>
    </source>
</evidence>
<dbReference type="GO" id="GO:0016126">
    <property type="term" value="P:sterol biosynthetic process"/>
    <property type="evidence" value="ECO:0007669"/>
    <property type="project" value="UniProtKB-KW"/>
</dbReference>
<reference evidence="16 17" key="1">
    <citation type="journal article" date="2018" name="Sci. Rep.">
        <title>Raphidocelis subcapitata (=Pseudokirchneriella subcapitata) provides an insight into genome evolution and environmental adaptations in the Sphaeropleales.</title>
        <authorList>
            <person name="Suzuki S."/>
            <person name="Yamaguchi H."/>
            <person name="Nakajima N."/>
            <person name="Kawachi M."/>
        </authorList>
    </citation>
    <scope>NUCLEOTIDE SEQUENCE [LARGE SCALE GENOMIC DNA]</scope>
    <source>
        <strain evidence="16 17">NIES-35</strain>
    </source>
</reference>
<dbReference type="InParanoid" id="A0A2V0NLX0"/>
<comment type="similarity">
    <text evidence="2">Belongs to the EBP family.</text>
</comment>
<keyword evidence="17" id="KW-1185">Reference proteome</keyword>
<evidence type="ECO:0000256" key="12">
    <source>
        <dbReference type="ARBA" id="ARBA00023235"/>
    </source>
</evidence>
<organism evidence="16 17">
    <name type="scientific">Raphidocelis subcapitata</name>
    <dbReference type="NCBI Taxonomy" id="307507"/>
    <lineage>
        <taxon>Eukaryota</taxon>
        <taxon>Viridiplantae</taxon>
        <taxon>Chlorophyta</taxon>
        <taxon>core chlorophytes</taxon>
        <taxon>Chlorophyceae</taxon>
        <taxon>CS clade</taxon>
        <taxon>Sphaeropleales</taxon>
        <taxon>Selenastraceae</taxon>
        <taxon>Raphidocelis</taxon>
    </lineage>
</organism>
<evidence type="ECO:0000256" key="13">
    <source>
        <dbReference type="PROSITE-ProRule" id="PRU01087"/>
    </source>
</evidence>
<dbReference type="AlphaFoldDB" id="A0A2V0NLX0"/>
<dbReference type="InterPro" id="IPR033118">
    <property type="entry name" value="EXPERA"/>
</dbReference>
<name>A0A2V0NLX0_9CHLO</name>
<dbReference type="GO" id="GO:0000247">
    <property type="term" value="F:C-8 sterol isomerase activity"/>
    <property type="evidence" value="ECO:0007669"/>
    <property type="project" value="TreeGrafter"/>
</dbReference>
<evidence type="ECO:0000256" key="8">
    <source>
        <dbReference type="ARBA" id="ARBA00023098"/>
    </source>
</evidence>
<evidence type="ECO:0000256" key="7">
    <source>
        <dbReference type="ARBA" id="ARBA00023011"/>
    </source>
</evidence>
<feature type="domain" description="EXPERA" evidence="15">
    <location>
        <begin position="63"/>
        <end position="207"/>
    </location>
</feature>
<evidence type="ECO:0000313" key="17">
    <source>
        <dbReference type="Proteomes" id="UP000247498"/>
    </source>
</evidence>
<keyword evidence="3" id="KW-0444">Lipid biosynthesis</keyword>
<keyword evidence="12" id="KW-0413">Isomerase</keyword>
<dbReference type="Proteomes" id="UP000247498">
    <property type="component" value="Unassembled WGS sequence"/>
</dbReference>
<evidence type="ECO:0000256" key="2">
    <source>
        <dbReference type="ARBA" id="ARBA00008337"/>
    </source>
</evidence>
<gene>
    <name evidence="16" type="ORF">Rsub_01161</name>
</gene>
<accession>A0A2V0NLX0</accession>
<keyword evidence="11" id="KW-0753">Steroid metabolism</keyword>
<evidence type="ECO:0000256" key="5">
    <source>
        <dbReference type="ARBA" id="ARBA00022955"/>
    </source>
</evidence>